<dbReference type="RefSeq" id="WP_072892217.1">
    <property type="nucleotide sequence ID" value="NZ_FQVM01000001.1"/>
</dbReference>
<evidence type="ECO:0000259" key="2">
    <source>
        <dbReference type="Pfam" id="PF13786"/>
    </source>
</evidence>
<evidence type="ECO:0000313" key="4">
    <source>
        <dbReference type="EMBL" id="SHE32054.1"/>
    </source>
</evidence>
<dbReference type="Gene3D" id="2.60.40.1630">
    <property type="entry name" value="bacillus anthracis domain"/>
    <property type="match status" value="1"/>
</dbReference>
<feature type="domain" description="DUF5643" evidence="3">
    <location>
        <begin position="240"/>
        <end position="339"/>
    </location>
</feature>
<name>A0A1M4SIG0_9CLOT</name>
<dbReference type="EMBL" id="FQVM01000001">
    <property type="protein sequence ID" value="SHE32054.1"/>
    <property type="molecule type" value="Genomic_DNA"/>
</dbReference>
<reference evidence="4 5" key="1">
    <citation type="submission" date="2016-11" db="EMBL/GenBank/DDBJ databases">
        <authorList>
            <person name="Jaros S."/>
            <person name="Januszkiewicz K."/>
            <person name="Wedrychowicz H."/>
        </authorList>
    </citation>
    <scope>NUCLEOTIDE SEQUENCE [LARGE SCALE GENOMIC DNA]</scope>
    <source>
        <strain evidence="4 5">DSM 2631</strain>
    </source>
</reference>
<dbReference type="Gene3D" id="2.60.40.1640">
    <property type="entry name" value="Conserved domain protein"/>
    <property type="match status" value="1"/>
</dbReference>
<dbReference type="Proteomes" id="UP000184035">
    <property type="component" value="Unassembled WGS sequence"/>
</dbReference>
<keyword evidence="1" id="KW-0472">Membrane</keyword>
<evidence type="ECO:0008006" key="6">
    <source>
        <dbReference type="Google" id="ProtNLM"/>
    </source>
</evidence>
<dbReference type="AlphaFoldDB" id="A0A1M4SIG0"/>
<evidence type="ECO:0000259" key="3">
    <source>
        <dbReference type="Pfam" id="PF18705"/>
    </source>
</evidence>
<gene>
    <name evidence="4" type="ORF">SAMN05443638_10143</name>
</gene>
<sequence length="452" mass="51685">MNNDFYIDKKLKDMARSENKEIPKSINKKIEDTLSNLDDNNRIKNKRSLKNIKRGVIAASITLVSFIAFGLTMPSYAKSLPVIGSIFSLLNVDKNFEEYSSDIDITKESNGVKVTINSIVYDSINLAIAYTVETEREMKSEPHILDKDFKVNGKITTFSSGGKGKFINTNKTIYKGIETFNINSSYIPRSIKDEVLLGGNVEVPDKFNLDINIREFLGNIKGEWNFKIPVTSEKVKGRIKEIDLNINLKNIKDGMKLNKLICTPINTVFYGEDISEKNNFYTENMMYFIRDDKGRVILEEGNSLVGNKEKCYFQNQFKKIYDDSESLTVVPIRSKESLKPYIIKVPLNLNGNTDIISGNFNLKITKVEILDDKTKIYFNGKYPTIMRPHNIVDKESGEEFNLISGIQQSDSGEDLMVEFKKLREGTEYLIECNDISKNYNIYEEDKFTVSLK</sequence>
<protein>
    <recommendedName>
        <fullName evidence="6">DUF4179 domain-containing protein</fullName>
    </recommendedName>
</protein>
<organism evidence="4 5">
    <name type="scientific">Clostridium fallax</name>
    <dbReference type="NCBI Taxonomy" id="1533"/>
    <lineage>
        <taxon>Bacteria</taxon>
        <taxon>Bacillati</taxon>
        <taxon>Bacillota</taxon>
        <taxon>Clostridia</taxon>
        <taxon>Eubacteriales</taxon>
        <taxon>Clostridiaceae</taxon>
        <taxon>Clostridium</taxon>
    </lineage>
</organism>
<feature type="domain" description="DUF4179" evidence="2">
    <location>
        <begin position="50"/>
        <end position="133"/>
    </location>
</feature>
<dbReference type="STRING" id="1533.SAMN05443638_10143"/>
<keyword evidence="1" id="KW-1133">Transmembrane helix</keyword>
<accession>A0A1M4SIG0</accession>
<dbReference type="InterPro" id="IPR040680">
    <property type="entry name" value="DUF5643"/>
</dbReference>
<dbReference type="Pfam" id="PF18705">
    <property type="entry name" value="DUF5643"/>
    <property type="match status" value="1"/>
</dbReference>
<dbReference type="OrthoDB" id="1938054at2"/>
<evidence type="ECO:0000256" key="1">
    <source>
        <dbReference type="SAM" id="Phobius"/>
    </source>
</evidence>
<proteinExistence type="predicted"/>
<dbReference type="InterPro" id="IPR025436">
    <property type="entry name" value="DUF4179"/>
</dbReference>
<keyword evidence="1" id="KW-0812">Transmembrane</keyword>
<feature type="transmembrane region" description="Helical" evidence="1">
    <location>
        <begin position="56"/>
        <end position="77"/>
    </location>
</feature>
<evidence type="ECO:0000313" key="5">
    <source>
        <dbReference type="Proteomes" id="UP000184035"/>
    </source>
</evidence>
<keyword evidence="5" id="KW-1185">Reference proteome</keyword>
<dbReference type="Pfam" id="PF13786">
    <property type="entry name" value="DUF4179"/>
    <property type="match status" value="1"/>
</dbReference>